<evidence type="ECO:0000313" key="2">
    <source>
        <dbReference type="EMBL" id="MBW0509414.1"/>
    </source>
</evidence>
<evidence type="ECO:0000259" key="1">
    <source>
        <dbReference type="Pfam" id="PF07727"/>
    </source>
</evidence>
<feature type="domain" description="Reverse transcriptase Ty1/copia-type" evidence="1">
    <location>
        <begin position="4"/>
        <end position="148"/>
    </location>
</feature>
<keyword evidence="3" id="KW-1185">Reference proteome</keyword>
<sequence length="153" mass="17405">MDGNQVWSPDQQSSEIKPLTTTWIFKKKTDEDGNLSKFKAVLCVRGFNQKEGVDYVNVFSPTGQLLSVQLLLTLCSKKNFIIEQMDVKCAFLNGIPDKELYSYQPDGYHHHKVNNICKLEKSLYGLNQSPHFWHKALKEALQSIGLSPCQTDP</sequence>
<protein>
    <recommendedName>
        <fullName evidence="1">Reverse transcriptase Ty1/copia-type domain-containing protein</fullName>
    </recommendedName>
</protein>
<name>A0A9Q3DUA9_9BASI</name>
<evidence type="ECO:0000313" key="3">
    <source>
        <dbReference type="Proteomes" id="UP000765509"/>
    </source>
</evidence>
<dbReference type="AlphaFoldDB" id="A0A9Q3DUA9"/>
<organism evidence="2 3">
    <name type="scientific">Austropuccinia psidii MF-1</name>
    <dbReference type="NCBI Taxonomy" id="1389203"/>
    <lineage>
        <taxon>Eukaryota</taxon>
        <taxon>Fungi</taxon>
        <taxon>Dikarya</taxon>
        <taxon>Basidiomycota</taxon>
        <taxon>Pucciniomycotina</taxon>
        <taxon>Pucciniomycetes</taxon>
        <taxon>Pucciniales</taxon>
        <taxon>Sphaerophragmiaceae</taxon>
        <taxon>Austropuccinia</taxon>
    </lineage>
</organism>
<dbReference type="InterPro" id="IPR013103">
    <property type="entry name" value="RVT_2"/>
</dbReference>
<accession>A0A9Q3DUA9</accession>
<gene>
    <name evidence="2" type="ORF">O181_049129</name>
</gene>
<reference evidence="2" key="1">
    <citation type="submission" date="2021-03" db="EMBL/GenBank/DDBJ databases">
        <title>Draft genome sequence of rust myrtle Austropuccinia psidii MF-1, a brazilian biotype.</title>
        <authorList>
            <person name="Quecine M.C."/>
            <person name="Pachon D.M.R."/>
            <person name="Bonatelli M.L."/>
            <person name="Correr F.H."/>
            <person name="Franceschini L.M."/>
            <person name="Leite T.F."/>
            <person name="Margarido G.R.A."/>
            <person name="Almeida C.A."/>
            <person name="Ferrarezi J.A."/>
            <person name="Labate C.A."/>
        </authorList>
    </citation>
    <scope>NUCLEOTIDE SEQUENCE</scope>
    <source>
        <strain evidence="2">MF-1</strain>
    </source>
</reference>
<proteinExistence type="predicted"/>
<dbReference type="Pfam" id="PF07727">
    <property type="entry name" value="RVT_2"/>
    <property type="match status" value="1"/>
</dbReference>
<dbReference type="EMBL" id="AVOT02020931">
    <property type="protein sequence ID" value="MBW0509414.1"/>
    <property type="molecule type" value="Genomic_DNA"/>
</dbReference>
<comment type="caution">
    <text evidence="2">The sequence shown here is derived from an EMBL/GenBank/DDBJ whole genome shotgun (WGS) entry which is preliminary data.</text>
</comment>
<dbReference type="OrthoDB" id="3054497at2759"/>
<dbReference type="Proteomes" id="UP000765509">
    <property type="component" value="Unassembled WGS sequence"/>
</dbReference>